<dbReference type="SUPFAM" id="SSF47757">
    <property type="entry name" value="Chemotaxis receptor methyltransferase CheR, N-terminal domain"/>
    <property type="match status" value="1"/>
</dbReference>
<accession>A0ABY7M522</accession>
<feature type="domain" description="CheR-type methyltransferase" evidence="4">
    <location>
        <begin position="1"/>
        <end position="266"/>
    </location>
</feature>
<organism evidence="5 6">
    <name type="scientific">Tepidiforma flava</name>
    <dbReference type="NCBI Taxonomy" id="3004094"/>
    <lineage>
        <taxon>Bacteria</taxon>
        <taxon>Bacillati</taxon>
        <taxon>Chloroflexota</taxon>
        <taxon>Tepidiformia</taxon>
        <taxon>Tepidiformales</taxon>
        <taxon>Tepidiformaceae</taxon>
        <taxon>Tepidiforma</taxon>
    </lineage>
</organism>
<proteinExistence type="predicted"/>
<dbReference type="InterPro" id="IPR022642">
    <property type="entry name" value="CheR_C"/>
</dbReference>
<evidence type="ECO:0000256" key="1">
    <source>
        <dbReference type="ARBA" id="ARBA00022603"/>
    </source>
</evidence>
<dbReference type="InterPro" id="IPR050903">
    <property type="entry name" value="Bact_Chemotaxis_MeTrfase"/>
</dbReference>
<evidence type="ECO:0000313" key="5">
    <source>
        <dbReference type="EMBL" id="WBL35626.1"/>
    </source>
</evidence>
<keyword evidence="1" id="KW-0489">Methyltransferase</keyword>
<name>A0ABY7M522_9CHLR</name>
<sequence length="266" mass="30350">MTMQETGSDPQWLSFRRALEAAIGVPLGQYKEPQMKRRLGSLMTRRGISSWTAFSRAIATDPKLLDEVRDTLTINVSEFFRQPERFRELETRWFPQLLKERRSLKIWSAGCSIGCEPYTIAMILDRIDPQGRHSILATDVDMPILSRAKDGAGYLPSEVRSVPPDYLKRYFIHEDGTYRVVDEIRRKVTFRRHDLLKDPYPSDLDLIACRNVVIYFTDEAKAHIYAGFSKALRPGGVLFVGGSEMIMRSGEIGLKTAGVNLYQRAA</sequence>
<dbReference type="InterPro" id="IPR000780">
    <property type="entry name" value="CheR_MeTrfase"/>
</dbReference>
<dbReference type="Proteomes" id="UP001212803">
    <property type="component" value="Chromosome"/>
</dbReference>
<dbReference type="Pfam" id="PF01739">
    <property type="entry name" value="CheR"/>
    <property type="match status" value="1"/>
</dbReference>
<dbReference type="SUPFAM" id="SSF53335">
    <property type="entry name" value="S-adenosyl-L-methionine-dependent methyltransferases"/>
    <property type="match status" value="1"/>
</dbReference>
<evidence type="ECO:0000259" key="4">
    <source>
        <dbReference type="PROSITE" id="PS50123"/>
    </source>
</evidence>
<gene>
    <name evidence="5" type="ORF">O0235_12710</name>
</gene>
<keyword evidence="6" id="KW-1185">Reference proteome</keyword>
<dbReference type="Gene3D" id="3.40.50.150">
    <property type="entry name" value="Vaccinia Virus protein VP39"/>
    <property type="match status" value="1"/>
</dbReference>
<dbReference type="RefSeq" id="WP_270056151.1">
    <property type="nucleotide sequence ID" value="NZ_CP115149.1"/>
</dbReference>
<dbReference type="Pfam" id="PF03705">
    <property type="entry name" value="CheR_N"/>
    <property type="match status" value="1"/>
</dbReference>
<dbReference type="EMBL" id="CP115149">
    <property type="protein sequence ID" value="WBL35626.1"/>
    <property type="molecule type" value="Genomic_DNA"/>
</dbReference>
<evidence type="ECO:0000313" key="6">
    <source>
        <dbReference type="Proteomes" id="UP001212803"/>
    </source>
</evidence>
<reference evidence="5 6" key="1">
    <citation type="journal article" date="2023" name="ISME J.">
        <title>Thermophilic Dehalococcoidia with unusual traits shed light on an unexpected past.</title>
        <authorList>
            <person name="Palmer M."/>
            <person name="Covington J.K."/>
            <person name="Zhou E.M."/>
            <person name="Thomas S.C."/>
            <person name="Habib N."/>
            <person name="Seymour C.O."/>
            <person name="Lai D."/>
            <person name="Johnston J."/>
            <person name="Hashimi A."/>
            <person name="Jiao J.Y."/>
            <person name="Muok A.R."/>
            <person name="Liu L."/>
            <person name="Xian W.D."/>
            <person name="Zhi X.Y."/>
            <person name="Li M.M."/>
            <person name="Silva L.P."/>
            <person name="Bowen B.P."/>
            <person name="Louie K."/>
            <person name="Briegel A."/>
            <person name="Pett-Ridge J."/>
            <person name="Weber P.K."/>
            <person name="Tocheva E.I."/>
            <person name="Woyke T."/>
            <person name="Northen T.R."/>
            <person name="Mayali X."/>
            <person name="Li W.J."/>
            <person name="Hedlund B.P."/>
        </authorList>
    </citation>
    <scope>NUCLEOTIDE SEQUENCE [LARGE SCALE GENOMIC DNA]</scope>
    <source>
        <strain evidence="5 6">YIM 72310</strain>
    </source>
</reference>
<evidence type="ECO:0000256" key="3">
    <source>
        <dbReference type="ARBA" id="ARBA00022691"/>
    </source>
</evidence>
<dbReference type="PROSITE" id="PS50123">
    <property type="entry name" value="CHER"/>
    <property type="match status" value="1"/>
</dbReference>
<dbReference type="PANTHER" id="PTHR24422">
    <property type="entry name" value="CHEMOTAXIS PROTEIN METHYLTRANSFERASE"/>
    <property type="match status" value="1"/>
</dbReference>
<protein>
    <submittedName>
        <fullName evidence="5">Protein-glutamate O-methyltransferase CheR</fullName>
    </submittedName>
</protein>
<evidence type="ECO:0000256" key="2">
    <source>
        <dbReference type="ARBA" id="ARBA00022679"/>
    </source>
</evidence>
<dbReference type="PANTHER" id="PTHR24422:SF19">
    <property type="entry name" value="CHEMOTAXIS PROTEIN METHYLTRANSFERASE"/>
    <property type="match status" value="1"/>
</dbReference>
<keyword evidence="3" id="KW-0949">S-adenosyl-L-methionine</keyword>
<dbReference type="SMART" id="SM00138">
    <property type="entry name" value="MeTrc"/>
    <property type="match status" value="1"/>
</dbReference>
<dbReference type="InterPro" id="IPR022641">
    <property type="entry name" value="CheR_N"/>
</dbReference>
<dbReference type="PRINTS" id="PR00996">
    <property type="entry name" value="CHERMTFRASE"/>
</dbReference>
<keyword evidence="2" id="KW-0808">Transferase</keyword>
<dbReference type="InterPro" id="IPR029063">
    <property type="entry name" value="SAM-dependent_MTases_sf"/>
</dbReference>